<organism evidence="7 8">
    <name type="scientific">Vagococcus fluvialis</name>
    <dbReference type="NCBI Taxonomy" id="2738"/>
    <lineage>
        <taxon>Bacteria</taxon>
        <taxon>Bacillati</taxon>
        <taxon>Bacillota</taxon>
        <taxon>Bacilli</taxon>
        <taxon>Lactobacillales</taxon>
        <taxon>Enterococcaceae</taxon>
        <taxon>Vagococcus</taxon>
    </lineage>
</organism>
<keyword evidence="3" id="KW-0408">Iron</keyword>
<dbReference type="RefSeq" id="WP_114288893.1">
    <property type="nucleotide sequence ID" value="NZ_NGJX01000001.1"/>
</dbReference>
<dbReference type="Proteomes" id="UP000288197">
    <property type="component" value="Unassembled WGS sequence"/>
</dbReference>
<dbReference type="PANTHER" id="PTHR42988:SF2">
    <property type="entry name" value="CYCLIC NUCLEOTIDE PHOSPHODIESTERASE CBUA0032-RELATED"/>
    <property type="match status" value="1"/>
</dbReference>
<dbReference type="InterPro" id="IPR040869">
    <property type="entry name" value="CNP_C"/>
</dbReference>
<dbReference type="GO" id="GO:0046872">
    <property type="term" value="F:metal ion binding"/>
    <property type="evidence" value="ECO:0007669"/>
    <property type="project" value="UniProtKB-KW"/>
</dbReference>
<dbReference type="GeneID" id="63145637"/>
<proteinExistence type="inferred from homology"/>
<evidence type="ECO:0000256" key="2">
    <source>
        <dbReference type="ARBA" id="ARBA00022801"/>
    </source>
</evidence>
<evidence type="ECO:0000259" key="5">
    <source>
        <dbReference type="Pfam" id="PF00149"/>
    </source>
</evidence>
<dbReference type="Gene3D" id="1.10.246.180">
    <property type="match status" value="1"/>
</dbReference>
<dbReference type="EMBL" id="NGJX01000001">
    <property type="protein sequence ID" value="RSU05486.1"/>
    <property type="molecule type" value="Genomic_DNA"/>
</dbReference>
<name>A0A369B0N2_9ENTE</name>
<dbReference type="InterPro" id="IPR004843">
    <property type="entry name" value="Calcineurin-like_PHP"/>
</dbReference>
<dbReference type="InterPro" id="IPR012365">
    <property type="entry name" value="Pesteras_lmo2642"/>
</dbReference>
<dbReference type="OrthoDB" id="2036332at2"/>
<comment type="similarity">
    <text evidence="4">Belongs to the cyclic nucleotide phosphodiesterase class-III family.</text>
</comment>
<dbReference type="Pfam" id="PF17839">
    <property type="entry name" value="CNP_C_terminal"/>
    <property type="match status" value="1"/>
</dbReference>
<dbReference type="GO" id="GO:0016787">
    <property type="term" value="F:hydrolase activity"/>
    <property type="evidence" value="ECO:0007669"/>
    <property type="project" value="UniProtKB-KW"/>
</dbReference>
<accession>A0A369B0N2</accession>
<evidence type="ECO:0000313" key="7">
    <source>
        <dbReference type="EMBL" id="RSU05486.1"/>
    </source>
</evidence>
<evidence type="ECO:0000256" key="1">
    <source>
        <dbReference type="ARBA" id="ARBA00022723"/>
    </source>
</evidence>
<evidence type="ECO:0000256" key="4">
    <source>
        <dbReference type="ARBA" id="ARBA00025742"/>
    </source>
</evidence>
<feature type="domain" description="Cyclic nucleotide phosphodiesterase C-terminal" evidence="6">
    <location>
        <begin position="321"/>
        <end position="427"/>
    </location>
</feature>
<evidence type="ECO:0000313" key="8">
    <source>
        <dbReference type="Proteomes" id="UP000288197"/>
    </source>
</evidence>
<protein>
    <submittedName>
        <fullName evidence="7">Uncharacterized protein</fullName>
    </submittedName>
</protein>
<feature type="domain" description="Calcineurin-like phosphoesterase" evidence="5">
    <location>
        <begin position="36"/>
        <end position="277"/>
    </location>
</feature>
<reference evidence="7 8" key="1">
    <citation type="submission" date="2017-05" db="EMBL/GenBank/DDBJ databases">
        <title>Vagococcus spp. assemblies.</title>
        <authorList>
            <person name="Gulvik C.A."/>
        </authorList>
    </citation>
    <scope>NUCLEOTIDE SEQUENCE [LARGE SCALE GENOMIC DNA]</scope>
    <source>
        <strain evidence="7 8">NCFB 2497</strain>
    </source>
</reference>
<sequence>MKKKGIWLTLVVLVILVIGATMTPKKAKKEVSEPVFWVLSDTHLITTDLYESGEEFERIKLTSAGKELEYQEDSLRALVDLALEEKPTGIIITGDLTLNGERKSAEKLAEILSPLKKAEINYYVIPGNHDIHDGWAREFKKDSAVKTTQISPKNFEDIFSWSYENSSQKDEHSLSYSVAVNDQLQFLMLDTNIYGKQPGTTVPQTKGELKKETFSWVEEQLLTGKEKGVETIVFMHHNLLQHNDLISTGFVIEENETLKMLLSKYKVPLVFSGHTHAQSIKTDKKDNITEIVTASYSISEQIYGEVKFNQDTISYEKKRVDVDKWAKETGETDKNLLNYQQFTKDLFIEDGKRMAYVQLIESGFYDEKKLDAMADFVGEANWRYFTGNQLQNKDDIEALKNSNGYRLIKKESPFLLEYMDSIVEIDNHDNNQIELTCIK</sequence>
<dbReference type="SUPFAM" id="SSF56300">
    <property type="entry name" value="Metallo-dependent phosphatases"/>
    <property type="match status" value="1"/>
</dbReference>
<keyword evidence="1" id="KW-0479">Metal-binding</keyword>
<gene>
    <name evidence="7" type="ORF">CBF32_00370</name>
</gene>
<dbReference type="Pfam" id="PF00149">
    <property type="entry name" value="Metallophos"/>
    <property type="match status" value="1"/>
</dbReference>
<dbReference type="AlphaFoldDB" id="A0A369B0N2"/>
<dbReference type="PIRSF" id="PIRSF034890">
    <property type="entry name" value="Pesteras_lmo2642"/>
    <property type="match status" value="1"/>
</dbReference>
<dbReference type="InterPro" id="IPR029052">
    <property type="entry name" value="Metallo-depent_PP-like"/>
</dbReference>
<evidence type="ECO:0000256" key="3">
    <source>
        <dbReference type="ARBA" id="ARBA00023004"/>
    </source>
</evidence>
<dbReference type="InterPro" id="IPR050884">
    <property type="entry name" value="CNP_phosphodiesterase-III"/>
</dbReference>
<dbReference type="PANTHER" id="PTHR42988">
    <property type="entry name" value="PHOSPHOHYDROLASE"/>
    <property type="match status" value="1"/>
</dbReference>
<comment type="caution">
    <text evidence="7">The sequence shown here is derived from an EMBL/GenBank/DDBJ whole genome shotgun (WGS) entry which is preliminary data.</text>
</comment>
<keyword evidence="8" id="KW-1185">Reference proteome</keyword>
<dbReference type="Gene3D" id="3.60.21.10">
    <property type="match status" value="1"/>
</dbReference>
<keyword evidence="2" id="KW-0378">Hydrolase</keyword>
<evidence type="ECO:0000259" key="6">
    <source>
        <dbReference type="Pfam" id="PF17839"/>
    </source>
</evidence>